<dbReference type="EMBL" id="CAHJWF010000161">
    <property type="protein sequence ID" value="CAB5500053.1"/>
    <property type="molecule type" value="Genomic_DNA"/>
</dbReference>
<keyword evidence="1" id="KW-0812">Transmembrane</keyword>
<keyword evidence="1" id="KW-0472">Membrane</keyword>
<evidence type="ECO:0000313" key="3">
    <source>
        <dbReference type="Proteomes" id="UP000626656"/>
    </source>
</evidence>
<sequence>MDFATTMDALSWEFYNRFFNVLVDYGIVYLPLLMFLYKNWLSE</sequence>
<keyword evidence="1" id="KW-1133">Transmembrane helix</keyword>
<dbReference type="Proteomes" id="UP000626656">
    <property type="component" value="Unassembled WGS sequence"/>
</dbReference>
<evidence type="ECO:0000313" key="2">
    <source>
        <dbReference type="EMBL" id="CAB5500053.1"/>
    </source>
</evidence>
<proteinExistence type="predicted"/>
<keyword evidence="3" id="KW-1185">Reference proteome</keyword>
<gene>
    <name evidence="2" type="ORF">AZO1586I_592</name>
</gene>
<name>A0ABM8M6N4_9GAMM</name>
<feature type="transmembrane region" description="Helical" evidence="1">
    <location>
        <begin position="18"/>
        <end position="37"/>
    </location>
</feature>
<reference evidence="2 3" key="1">
    <citation type="submission" date="2020-05" db="EMBL/GenBank/DDBJ databases">
        <authorList>
            <person name="Petersen J."/>
            <person name="Sayavedra L."/>
        </authorList>
    </citation>
    <scope>NUCLEOTIDE SEQUENCE [LARGE SCALE GENOMIC DNA]</scope>
    <source>
        <strain evidence="2">B azoricus SOX ET2 1586I</strain>
    </source>
</reference>
<evidence type="ECO:0000256" key="1">
    <source>
        <dbReference type="SAM" id="Phobius"/>
    </source>
</evidence>
<organism evidence="2 3">
    <name type="scientific">Bathymodiolus thermophilus thioautotrophic gill symbiont</name>
    <dbReference type="NCBI Taxonomy" id="2360"/>
    <lineage>
        <taxon>Bacteria</taxon>
        <taxon>Pseudomonadati</taxon>
        <taxon>Pseudomonadota</taxon>
        <taxon>Gammaproteobacteria</taxon>
        <taxon>sulfur-oxidizing symbionts</taxon>
    </lineage>
</organism>
<comment type="caution">
    <text evidence="2">The sequence shown here is derived from an EMBL/GenBank/DDBJ whole genome shotgun (WGS) entry which is preliminary data.</text>
</comment>
<accession>A0ABM8M6N4</accession>
<feature type="non-terminal residue" evidence="2">
    <location>
        <position position="43"/>
    </location>
</feature>
<protein>
    <submittedName>
        <fullName evidence="2">Uncharacterized protein</fullName>
    </submittedName>
</protein>